<dbReference type="InterPro" id="IPR046357">
    <property type="entry name" value="PPIase_dom_sf"/>
</dbReference>
<evidence type="ECO:0000256" key="5">
    <source>
        <dbReference type="ARBA" id="ARBA00023110"/>
    </source>
</evidence>
<organism evidence="11 12">
    <name type="scientific">Hyphomonas beringensis</name>
    <dbReference type="NCBI Taxonomy" id="1280946"/>
    <lineage>
        <taxon>Bacteria</taxon>
        <taxon>Pseudomonadati</taxon>
        <taxon>Pseudomonadota</taxon>
        <taxon>Alphaproteobacteria</taxon>
        <taxon>Hyphomonadales</taxon>
        <taxon>Hyphomonadaceae</taxon>
        <taxon>Hyphomonas</taxon>
    </lineage>
</organism>
<evidence type="ECO:0000256" key="6">
    <source>
        <dbReference type="ARBA" id="ARBA00030642"/>
    </source>
</evidence>
<evidence type="ECO:0000256" key="3">
    <source>
        <dbReference type="ARBA" id="ARBA00013194"/>
    </source>
</evidence>
<comment type="similarity">
    <text evidence="2">Belongs to the PpiC/parvulin rotamase family.</text>
</comment>
<dbReference type="Gene3D" id="3.10.50.40">
    <property type="match status" value="1"/>
</dbReference>
<keyword evidence="12" id="KW-1185">Reference proteome</keyword>
<dbReference type="Pfam" id="PF00639">
    <property type="entry name" value="Rotamase"/>
    <property type="match status" value="1"/>
</dbReference>
<proteinExistence type="inferred from homology"/>
<feature type="region of interest" description="Disordered" evidence="9">
    <location>
        <begin position="292"/>
        <end position="329"/>
    </location>
</feature>
<dbReference type="InterPro" id="IPR050245">
    <property type="entry name" value="PrsA_foldase"/>
</dbReference>
<feature type="domain" description="PpiC" evidence="10">
    <location>
        <begin position="162"/>
        <end position="252"/>
    </location>
</feature>
<evidence type="ECO:0000256" key="7">
    <source>
        <dbReference type="ARBA" id="ARBA00031484"/>
    </source>
</evidence>
<dbReference type="Gene3D" id="1.10.4030.10">
    <property type="entry name" value="Porin chaperone SurA, peptide-binding domain"/>
    <property type="match status" value="1"/>
</dbReference>
<evidence type="ECO:0000256" key="2">
    <source>
        <dbReference type="ARBA" id="ARBA00007656"/>
    </source>
</evidence>
<dbReference type="PROSITE" id="PS50198">
    <property type="entry name" value="PPIC_PPIASE_2"/>
    <property type="match status" value="1"/>
</dbReference>
<protein>
    <recommendedName>
        <fullName evidence="4">Parvulin-like PPIase</fullName>
        <ecNumber evidence="3">5.2.1.8</ecNumber>
    </recommendedName>
    <alternativeName>
        <fullName evidence="6">Peptidyl-prolyl cis-trans isomerase plp</fullName>
    </alternativeName>
    <alternativeName>
        <fullName evidence="7">Rotamase plp</fullName>
    </alternativeName>
</protein>
<dbReference type="PANTHER" id="PTHR47245">
    <property type="entry name" value="PEPTIDYLPROLYL ISOMERASE"/>
    <property type="match status" value="1"/>
</dbReference>
<dbReference type="EMBL" id="AWFF01000109">
    <property type="protein sequence ID" value="KCZ50551.1"/>
    <property type="molecule type" value="Genomic_DNA"/>
</dbReference>
<name>A0A062TRT5_9PROT</name>
<dbReference type="Proteomes" id="UP000027037">
    <property type="component" value="Unassembled WGS sequence"/>
</dbReference>
<dbReference type="InterPro" id="IPR027304">
    <property type="entry name" value="Trigger_fact/SurA_dom_sf"/>
</dbReference>
<gene>
    <name evidence="11" type="ORF">HY29_07245</name>
</gene>
<accession>A0A062TRT5</accession>
<dbReference type="eggNOG" id="COG0760">
    <property type="taxonomic scope" value="Bacteria"/>
</dbReference>
<reference evidence="11 12" key="1">
    <citation type="journal article" date="2014" name="Antonie Van Leeuwenhoek">
        <title>Hyphomonas beringensis sp. nov. and Hyphomonas chukchiensis sp. nov., isolated from surface seawater of the Bering Sea and Chukchi Sea.</title>
        <authorList>
            <person name="Li C."/>
            <person name="Lai Q."/>
            <person name="Li G."/>
            <person name="Dong C."/>
            <person name="Wang J."/>
            <person name="Liao Y."/>
            <person name="Shao Z."/>
        </authorList>
    </citation>
    <scope>NUCLEOTIDE SEQUENCE [LARGE SCALE GENOMIC DNA]</scope>
    <source>
        <strain evidence="11 12">25B14_1</strain>
    </source>
</reference>
<keyword evidence="8" id="KW-0413">Isomerase</keyword>
<dbReference type="SUPFAM" id="SSF109998">
    <property type="entry name" value="Triger factor/SurA peptide-binding domain-like"/>
    <property type="match status" value="1"/>
</dbReference>
<dbReference type="AlphaFoldDB" id="A0A062TRT5"/>
<dbReference type="SUPFAM" id="SSF54534">
    <property type="entry name" value="FKBP-like"/>
    <property type="match status" value="1"/>
</dbReference>
<evidence type="ECO:0000256" key="8">
    <source>
        <dbReference type="PROSITE-ProRule" id="PRU00278"/>
    </source>
</evidence>
<evidence type="ECO:0000259" key="10">
    <source>
        <dbReference type="PROSITE" id="PS50198"/>
    </source>
</evidence>
<evidence type="ECO:0000313" key="12">
    <source>
        <dbReference type="Proteomes" id="UP000027037"/>
    </source>
</evidence>
<evidence type="ECO:0000313" key="11">
    <source>
        <dbReference type="EMBL" id="KCZ50551.1"/>
    </source>
</evidence>
<dbReference type="EC" id="5.2.1.8" evidence="3"/>
<dbReference type="STRING" id="1280946.HY29_07245"/>
<comment type="caution">
    <text evidence="11">The sequence shown here is derived from an EMBL/GenBank/DDBJ whole genome shotgun (WGS) entry which is preliminary data.</text>
</comment>
<keyword evidence="5 8" id="KW-0697">Rotamase</keyword>
<dbReference type="PANTHER" id="PTHR47245:SF2">
    <property type="entry name" value="PEPTIDYL-PROLYL CIS-TRANS ISOMERASE HP_0175-RELATED"/>
    <property type="match status" value="1"/>
</dbReference>
<evidence type="ECO:0000256" key="9">
    <source>
        <dbReference type="SAM" id="MobiDB-lite"/>
    </source>
</evidence>
<evidence type="ECO:0000256" key="4">
    <source>
        <dbReference type="ARBA" id="ARBA00018370"/>
    </source>
</evidence>
<dbReference type="GO" id="GO:0003755">
    <property type="term" value="F:peptidyl-prolyl cis-trans isomerase activity"/>
    <property type="evidence" value="ECO:0007669"/>
    <property type="project" value="UniProtKB-KW"/>
</dbReference>
<comment type="catalytic activity">
    <reaction evidence="1">
        <text>[protein]-peptidylproline (omega=180) = [protein]-peptidylproline (omega=0)</text>
        <dbReference type="Rhea" id="RHEA:16237"/>
        <dbReference type="Rhea" id="RHEA-COMP:10747"/>
        <dbReference type="Rhea" id="RHEA-COMP:10748"/>
        <dbReference type="ChEBI" id="CHEBI:83833"/>
        <dbReference type="ChEBI" id="CHEBI:83834"/>
        <dbReference type="EC" id="5.2.1.8"/>
    </reaction>
</comment>
<dbReference type="InterPro" id="IPR000297">
    <property type="entry name" value="PPIase_PpiC"/>
</dbReference>
<evidence type="ECO:0000256" key="1">
    <source>
        <dbReference type="ARBA" id="ARBA00000971"/>
    </source>
</evidence>
<sequence length="329" mass="36152">MQRPQPKGDFTVLPQKPFLKSLPSLLAALSLVALSSCGSPEEEEPSIQVEGVTAVRVNNDPIYVSDIELEAVARGLITPGEEFGPGDENYDLVLDQLIDQKLMAQEAMARGLAKTPAARRRLEMARERILGNLLVENLVASDVTDDSIEAMYKEQVLLQQDNDEVSVAHILLDTEEDARRVYQEIQDGKTFESLVVANSLDTSTRMENGDLGYVAPNDLPDPFPVAIANTKVGGVSEPFQSADGWHIIKVKDRRTSPPKSREEMRPEIVTFLTLNQVSKILRRLRTEATIEKGGKSGHVVPESGFSITEEAERSEDTLGTDTDAEGPEL</sequence>
<dbReference type="PATRIC" id="fig|1280946.3.peg.3548"/>